<evidence type="ECO:0000256" key="1">
    <source>
        <dbReference type="SAM" id="Phobius"/>
    </source>
</evidence>
<organism evidence="2 3">
    <name type="scientific">Luteolibacter flavescens</name>
    <dbReference type="NCBI Taxonomy" id="1859460"/>
    <lineage>
        <taxon>Bacteria</taxon>
        <taxon>Pseudomonadati</taxon>
        <taxon>Verrucomicrobiota</taxon>
        <taxon>Verrucomicrobiia</taxon>
        <taxon>Verrucomicrobiales</taxon>
        <taxon>Verrucomicrobiaceae</taxon>
        <taxon>Luteolibacter</taxon>
    </lineage>
</organism>
<reference evidence="2 3" key="1">
    <citation type="submission" date="2022-10" db="EMBL/GenBank/DDBJ databases">
        <title>Luteolibacter flavescens strain MCCC 1K03193, whole genome shotgun sequencing project.</title>
        <authorList>
            <person name="Zhao G."/>
            <person name="Shen L."/>
        </authorList>
    </citation>
    <scope>NUCLEOTIDE SEQUENCE [LARGE SCALE GENOMIC DNA]</scope>
    <source>
        <strain evidence="2 3">MCCC 1K03193</strain>
    </source>
</reference>
<dbReference type="Proteomes" id="UP001207930">
    <property type="component" value="Unassembled WGS sequence"/>
</dbReference>
<gene>
    <name evidence="2" type="ORF">OKA04_04210</name>
</gene>
<feature type="transmembrane region" description="Helical" evidence="1">
    <location>
        <begin position="14"/>
        <end position="35"/>
    </location>
</feature>
<protein>
    <recommendedName>
        <fullName evidence="4">Transmembrane protein</fullName>
    </recommendedName>
</protein>
<keyword evidence="1" id="KW-0472">Membrane</keyword>
<evidence type="ECO:0008006" key="4">
    <source>
        <dbReference type="Google" id="ProtNLM"/>
    </source>
</evidence>
<proteinExistence type="predicted"/>
<keyword evidence="3" id="KW-1185">Reference proteome</keyword>
<keyword evidence="1" id="KW-0812">Transmembrane</keyword>
<name>A0ABT3FK26_9BACT</name>
<sequence length="112" mass="12580">MSASAPSLSEEKRAFWWACGWLAALSLAWTGHFIFSHIVHKRMAELLVIADGDYLPEVDAYFSATDPWLDASRAVVILLSSGFLVCLAWWLLAIRQRRRFSSTPGNNPGQVR</sequence>
<keyword evidence="1" id="KW-1133">Transmembrane helix</keyword>
<evidence type="ECO:0000313" key="3">
    <source>
        <dbReference type="Proteomes" id="UP001207930"/>
    </source>
</evidence>
<evidence type="ECO:0000313" key="2">
    <source>
        <dbReference type="EMBL" id="MCW1883918.1"/>
    </source>
</evidence>
<dbReference type="EMBL" id="JAPDDS010000002">
    <property type="protein sequence ID" value="MCW1883918.1"/>
    <property type="molecule type" value="Genomic_DNA"/>
</dbReference>
<feature type="transmembrane region" description="Helical" evidence="1">
    <location>
        <begin position="71"/>
        <end position="92"/>
    </location>
</feature>
<accession>A0ABT3FK26</accession>
<dbReference type="RefSeq" id="WP_264499879.1">
    <property type="nucleotide sequence ID" value="NZ_JAPDDS010000002.1"/>
</dbReference>
<comment type="caution">
    <text evidence="2">The sequence shown here is derived from an EMBL/GenBank/DDBJ whole genome shotgun (WGS) entry which is preliminary data.</text>
</comment>